<accession>A0AAP2Z1D3</accession>
<dbReference type="RefSeq" id="WP_338005143.1">
    <property type="nucleotide sequence ID" value="NZ_JAOPKA010000014.1"/>
</dbReference>
<keyword evidence="1" id="KW-0812">Transmembrane</keyword>
<feature type="transmembrane region" description="Helical" evidence="1">
    <location>
        <begin position="225"/>
        <end position="251"/>
    </location>
</feature>
<organism evidence="2 3">
    <name type="scientific">Natronoglomus mannanivorans</name>
    <dbReference type="NCBI Taxonomy" id="2979990"/>
    <lineage>
        <taxon>Archaea</taxon>
        <taxon>Methanobacteriati</taxon>
        <taxon>Methanobacteriota</taxon>
        <taxon>Stenosarchaea group</taxon>
        <taxon>Halobacteria</taxon>
        <taxon>Halobacteriales</taxon>
        <taxon>Natrialbaceae</taxon>
        <taxon>Natronoglomus</taxon>
    </lineage>
</organism>
<feature type="transmembrane region" description="Helical" evidence="1">
    <location>
        <begin position="124"/>
        <end position="143"/>
    </location>
</feature>
<dbReference type="EMBL" id="JAOPKA010000014">
    <property type="protein sequence ID" value="MCU4743326.1"/>
    <property type="molecule type" value="Genomic_DNA"/>
</dbReference>
<sequence>MANIVFNPANNVASRFERYGQTRRRQMWKAIWLVGFYFLNLVLYAIPLTYAGFGASGEVGSPPAIVDSVALALGTDPTATWQYLQAVIQNSTFLLLFSVLTFGTFHTAVWLTRSSNGILQSIHTVVYSTGVYLAALFSLTWYLSTASAVNVADEWLIWLQVEFVYSIIDIVGVSLELPVGRQSAVSVEGMSRSGLLGLSGLLITTIYYLYSLYLGARVNHHTTRFTAFVVIGFVIISPVVFVLGSIVVALISTDLLAVVPLQSNY</sequence>
<comment type="caution">
    <text evidence="2">The sequence shown here is derived from an EMBL/GenBank/DDBJ whole genome shotgun (WGS) entry which is preliminary data.</text>
</comment>
<protein>
    <submittedName>
        <fullName evidence="2">Uncharacterized protein</fullName>
    </submittedName>
</protein>
<gene>
    <name evidence="2" type="ORF">OB960_18220</name>
</gene>
<dbReference type="AlphaFoldDB" id="A0AAP2Z1D3"/>
<dbReference type="Proteomes" id="UP001321018">
    <property type="component" value="Unassembled WGS sequence"/>
</dbReference>
<evidence type="ECO:0000313" key="2">
    <source>
        <dbReference type="EMBL" id="MCU4743326.1"/>
    </source>
</evidence>
<evidence type="ECO:0000313" key="3">
    <source>
        <dbReference type="Proteomes" id="UP001321018"/>
    </source>
</evidence>
<keyword evidence="1" id="KW-1133">Transmembrane helix</keyword>
<name>A0AAP2Z1D3_9EURY</name>
<reference evidence="2" key="1">
    <citation type="submission" date="2022-09" db="EMBL/GenBank/DDBJ databases">
        <title>Enrichment on poylsaccharides allowed isolation of novel metabolic and taxonomic groups of Haloarchaea.</title>
        <authorList>
            <person name="Sorokin D.Y."/>
            <person name="Elcheninov A.G."/>
            <person name="Khizhniak T.V."/>
            <person name="Kolganova T.V."/>
            <person name="Kublanov I.V."/>
        </authorList>
    </citation>
    <scope>NUCLEOTIDE SEQUENCE</scope>
    <source>
        <strain evidence="2">AArc-xg1-1</strain>
    </source>
</reference>
<keyword evidence="1" id="KW-0472">Membrane</keyword>
<proteinExistence type="predicted"/>
<feature type="transmembrane region" description="Helical" evidence="1">
    <location>
        <begin position="30"/>
        <end position="53"/>
    </location>
</feature>
<evidence type="ECO:0000256" key="1">
    <source>
        <dbReference type="SAM" id="Phobius"/>
    </source>
</evidence>
<feature type="transmembrane region" description="Helical" evidence="1">
    <location>
        <begin position="93"/>
        <end position="112"/>
    </location>
</feature>
<feature type="transmembrane region" description="Helical" evidence="1">
    <location>
        <begin position="195"/>
        <end position="213"/>
    </location>
</feature>